<dbReference type="AlphaFoldDB" id="A0A0E3PX58"/>
<keyword evidence="4" id="KW-0479">Metal-binding</keyword>
<keyword evidence="6" id="KW-0411">Iron-sulfur</keyword>
<dbReference type="GeneID" id="24851104"/>
<dbReference type="SUPFAM" id="SSF102114">
    <property type="entry name" value="Radical SAM enzymes"/>
    <property type="match status" value="1"/>
</dbReference>
<dbReference type="GO" id="GO:0051539">
    <property type="term" value="F:4 iron, 4 sulfur cluster binding"/>
    <property type="evidence" value="ECO:0007669"/>
    <property type="project" value="UniProtKB-KW"/>
</dbReference>
<dbReference type="EMBL" id="CP009509">
    <property type="protein sequence ID" value="AKB40400.1"/>
    <property type="molecule type" value="Genomic_DNA"/>
</dbReference>
<keyword evidence="3" id="KW-0949">S-adenosyl-L-methionine</keyword>
<keyword evidence="2" id="KW-0004">4Fe-4S</keyword>
<sequence>MKPSVYNFVWSADDPDKVMIFNSLTTALAEVRKSRIDLLDVPQFDYALLPENERQFVDELQKGGFVVDDTADELRMVKFNYNSDKYDSPIARLVIAPTLACNFACSYCFEQSDKSKSENGRQNAFMPNAFMPEEIQQDLLDYVEGIAEEGNDIFVTWYGGEPLLAKETVFDLSQKIIAITEEHKVGYSAGMVTNGYLLSEDPGTVRNLRKKRIKFIHVTLDGPREVHDSRRMLKGSNGPTFDRILEGIKLLKANGLETYIRVNIDRSNIDNVSRLLGVLKENDLSDVFIYLGHVIPYTAGCRSYESSCMLTEEFSATNQAFCKNLNLMGFDAGRESFYPRFARACDANRANAFVLDPDGDMYKCWTEIGNKAASIGKIGDLARQNEEKGNREIQWLAWEPFEYPDCVKCKMLPICMGGCAHQAMFINSGRPECKEWKYGLEHYVRARFSYLKAQRAATDKSC</sequence>
<dbReference type="InterPro" id="IPR058240">
    <property type="entry name" value="rSAM_sf"/>
</dbReference>
<dbReference type="NCBIfam" id="TIGR04085">
    <property type="entry name" value="rSAM_more_4Fe4S"/>
    <property type="match status" value="1"/>
</dbReference>
<dbReference type="InterPro" id="IPR023885">
    <property type="entry name" value="4Fe4S-binding_SPASM_dom"/>
</dbReference>
<dbReference type="Gene3D" id="3.20.20.70">
    <property type="entry name" value="Aldolase class I"/>
    <property type="match status" value="1"/>
</dbReference>
<dbReference type="UniPathway" id="UPA00782"/>
<evidence type="ECO:0000256" key="4">
    <source>
        <dbReference type="ARBA" id="ARBA00022723"/>
    </source>
</evidence>
<keyword evidence="5" id="KW-0408">Iron</keyword>
<dbReference type="PANTHER" id="PTHR43787:SF3">
    <property type="entry name" value="ARYLSULFATASE REGULATORY PROTEIN"/>
    <property type="match status" value="1"/>
</dbReference>
<evidence type="ECO:0000256" key="6">
    <source>
        <dbReference type="ARBA" id="ARBA00023014"/>
    </source>
</evidence>
<dbReference type="PANTHER" id="PTHR43787">
    <property type="entry name" value="FEMO COFACTOR BIOSYNTHESIS PROTEIN NIFB-RELATED"/>
    <property type="match status" value="1"/>
</dbReference>
<proteinExistence type="predicted"/>
<name>A0A0E3PX58_METMZ</name>
<evidence type="ECO:0000313" key="9">
    <source>
        <dbReference type="Proteomes" id="UP000033058"/>
    </source>
</evidence>
<dbReference type="GO" id="GO:0046872">
    <property type="term" value="F:metal ion binding"/>
    <property type="evidence" value="ECO:0007669"/>
    <property type="project" value="UniProtKB-KW"/>
</dbReference>
<gene>
    <name evidence="8" type="ORF">MSMAW_1409</name>
</gene>
<protein>
    <submittedName>
        <fullName evidence="8">Arylsulfatase regulator</fullName>
    </submittedName>
</protein>
<evidence type="ECO:0000256" key="2">
    <source>
        <dbReference type="ARBA" id="ARBA00022485"/>
    </source>
</evidence>
<feature type="domain" description="Radical SAM core" evidence="7">
    <location>
        <begin position="85"/>
        <end position="334"/>
    </location>
</feature>
<comment type="cofactor">
    <cofactor evidence="1">
        <name>[4Fe-4S] cluster</name>
        <dbReference type="ChEBI" id="CHEBI:49883"/>
    </cofactor>
</comment>
<dbReference type="PATRIC" id="fig|1434117.4.peg.1791"/>
<dbReference type="SFLD" id="SFLDS00029">
    <property type="entry name" value="Radical_SAM"/>
    <property type="match status" value="1"/>
</dbReference>
<dbReference type="GO" id="GO:0003824">
    <property type="term" value="F:catalytic activity"/>
    <property type="evidence" value="ECO:0007669"/>
    <property type="project" value="InterPro"/>
</dbReference>
<dbReference type="InterPro" id="IPR013785">
    <property type="entry name" value="Aldolase_TIM"/>
</dbReference>
<dbReference type="CDD" id="cd01335">
    <property type="entry name" value="Radical_SAM"/>
    <property type="match status" value="1"/>
</dbReference>
<dbReference type="RefSeq" id="WP_048039311.1">
    <property type="nucleotide sequence ID" value="NZ_CP009509.1"/>
</dbReference>
<dbReference type="SFLD" id="SFLDG01067">
    <property type="entry name" value="SPASM/twitch_domain_containing"/>
    <property type="match status" value="1"/>
</dbReference>
<dbReference type="HOGENOM" id="CLU_009273_3_1_2"/>
<organism evidence="8 9">
    <name type="scientific">Methanosarcina mazei WWM610</name>
    <dbReference type="NCBI Taxonomy" id="1434117"/>
    <lineage>
        <taxon>Archaea</taxon>
        <taxon>Methanobacteriati</taxon>
        <taxon>Methanobacteriota</taxon>
        <taxon>Stenosarchaea group</taxon>
        <taxon>Methanomicrobia</taxon>
        <taxon>Methanosarcinales</taxon>
        <taxon>Methanosarcinaceae</taxon>
        <taxon>Methanosarcina</taxon>
    </lineage>
</organism>
<evidence type="ECO:0000313" key="8">
    <source>
        <dbReference type="EMBL" id="AKB40400.1"/>
    </source>
</evidence>
<evidence type="ECO:0000256" key="1">
    <source>
        <dbReference type="ARBA" id="ARBA00001966"/>
    </source>
</evidence>
<evidence type="ECO:0000256" key="5">
    <source>
        <dbReference type="ARBA" id="ARBA00023004"/>
    </source>
</evidence>
<dbReference type="InterPro" id="IPR007197">
    <property type="entry name" value="rSAM"/>
</dbReference>
<dbReference type="PROSITE" id="PS51918">
    <property type="entry name" value="RADICAL_SAM"/>
    <property type="match status" value="1"/>
</dbReference>
<evidence type="ECO:0000256" key="3">
    <source>
        <dbReference type="ARBA" id="ARBA00022691"/>
    </source>
</evidence>
<dbReference type="Pfam" id="PF04055">
    <property type="entry name" value="Radical_SAM"/>
    <property type="match status" value="1"/>
</dbReference>
<evidence type="ECO:0000259" key="7">
    <source>
        <dbReference type="PROSITE" id="PS51918"/>
    </source>
</evidence>
<accession>A0A0E3PX58</accession>
<dbReference type="Proteomes" id="UP000033058">
    <property type="component" value="Chromosome"/>
</dbReference>
<reference evidence="8 9" key="1">
    <citation type="submission" date="2014-07" db="EMBL/GenBank/DDBJ databases">
        <title>Methanogenic archaea and the global carbon cycle.</title>
        <authorList>
            <person name="Henriksen J.R."/>
            <person name="Luke J."/>
            <person name="Reinhart S."/>
            <person name="Benedict M.N."/>
            <person name="Youngblut N.D."/>
            <person name="Metcalf M.E."/>
            <person name="Whitaker R.J."/>
            <person name="Metcalf W.W."/>
        </authorList>
    </citation>
    <scope>NUCLEOTIDE SEQUENCE [LARGE SCALE GENOMIC DNA]</scope>
    <source>
        <strain evidence="8 9">WWM610</strain>
    </source>
</reference>